<dbReference type="InterPro" id="IPR005545">
    <property type="entry name" value="YCII"/>
</dbReference>
<dbReference type="Gene3D" id="3.30.70.1060">
    <property type="entry name" value="Dimeric alpha+beta barrel"/>
    <property type="match status" value="1"/>
</dbReference>
<dbReference type="RefSeq" id="WP_161896226.1">
    <property type="nucleotide sequence ID" value="NZ_BJOV01000005.1"/>
</dbReference>
<evidence type="ECO:0000256" key="1">
    <source>
        <dbReference type="ARBA" id="ARBA00007689"/>
    </source>
</evidence>
<dbReference type="InterPro" id="IPR011008">
    <property type="entry name" value="Dimeric_a/b-barrel"/>
</dbReference>
<comment type="similarity">
    <text evidence="1">Belongs to the YciI family.</text>
</comment>
<name>A0A7I9VB45_9ACTN</name>
<proteinExistence type="inferred from homology"/>
<dbReference type="Pfam" id="PF03795">
    <property type="entry name" value="YCII"/>
    <property type="match status" value="1"/>
</dbReference>
<dbReference type="EMBL" id="BJOV01000005">
    <property type="protein sequence ID" value="GEE02559.1"/>
    <property type="molecule type" value="Genomic_DNA"/>
</dbReference>
<evidence type="ECO:0000313" key="3">
    <source>
        <dbReference type="EMBL" id="GEE02559.1"/>
    </source>
</evidence>
<keyword evidence="4" id="KW-1185">Reference proteome</keyword>
<reference evidence="4" key="1">
    <citation type="submission" date="2019-06" db="EMBL/GenBank/DDBJ databases">
        <title>Gordonia isolated from sludge of a wastewater treatment plant.</title>
        <authorList>
            <person name="Tamura T."/>
            <person name="Aoyama K."/>
            <person name="Kang Y."/>
            <person name="Saito S."/>
            <person name="Akiyama N."/>
            <person name="Yazawa K."/>
            <person name="Gonoi T."/>
            <person name="Mikami Y."/>
        </authorList>
    </citation>
    <scope>NUCLEOTIDE SEQUENCE [LARGE SCALE GENOMIC DNA]</scope>
    <source>
        <strain evidence="4">NBRC 107696</strain>
    </source>
</reference>
<dbReference type="PANTHER" id="PTHR33606">
    <property type="entry name" value="PROTEIN YCII"/>
    <property type="match status" value="1"/>
</dbReference>
<dbReference type="InterPro" id="IPR051807">
    <property type="entry name" value="Sec-metab_biosynth-assoc"/>
</dbReference>
<dbReference type="SUPFAM" id="SSF54909">
    <property type="entry name" value="Dimeric alpha+beta barrel"/>
    <property type="match status" value="1"/>
</dbReference>
<organism evidence="3 4">
    <name type="scientific">Gordonia spumicola</name>
    <dbReference type="NCBI Taxonomy" id="589161"/>
    <lineage>
        <taxon>Bacteria</taxon>
        <taxon>Bacillati</taxon>
        <taxon>Actinomycetota</taxon>
        <taxon>Actinomycetes</taxon>
        <taxon>Mycobacteriales</taxon>
        <taxon>Gordoniaceae</taxon>
        <taxon>Gordonia</taxon>
    </lineage>
</organism>
<evidence type="ECO:0000313" key="4">
    <source>
        <dbReference type="Proteomes" id="UP000444960"/>
    </source>
</evidence>
<accession>A0A7I9VB45</accession>
<sequence length="95" mass="10669">MPVFHVDYTYDPDSASVRDEHRPAHRAYFRTLFDDGRLLFIGPFVDGSGAALMLVAADEEAVRELLANDPFVERDAVSAIRVTEWRQVLGPFGDT</sequence>
<dbReference type="AlphaFoldDB" id="A0A7I9VB45"/>
<dbReference type="PANTHER" id="PTHR33606:SF3">
    <property type="entry name" value="PROTEIN YCII"/>
    <property type="match status" value="1"/>
</dbReference>
<dbReference type="Proteomes" id="UP000444960">
    <property type="component" value="Unassembled WGS sequence"/>
</dbReference>
<dbReference type="OrthoDB" id="8968203at2"/>
<protein>
    <recommendedName>
        <fullName evidence="2">YCII-related domain-containing protein</fullName>
    </recommendedName>
</protein>
<gene>
    <name evidence="3" type="ORF">nbrc107696_30050</name>
</gene>
<comment type="caution">
    <text evidence="3">The sequence shown here is derived from an EMBL/GenBank/DDBJ whole genome shotgun (WGS) entry which is preliminary data.</text>
</comment>
<feature type="domain" description="YCII-related" evidence="2">
    <location>
        <begin position="9"/>
        <end position="86"/>
    </location>
</feature>
<evidence type="ECO:0000259" key="2">
    <source>
        <dbReference type="Pfam" id="PF03795"/>
    </source>
</evidence>